<dbReference type="AlphaFoldDB" id="A0AAU9VZ86"/>
<name>A0AAU9VZ86_9CNID</name>
<evidence type="ECO:0000313" key="1">
    <source>
        <dbReference type="EMBL" id="CAH3041901.1"/>
    </source>
</evidence>
<evidence type="ECO:0000313" key="2">
    <source>
        <dbReference type="Proteomes" id="UP001159428"/>
    </source>
</evidence>
<reference evidence="1 2" key="1">
    <citation type="submission" date="2022-05" db="EMBL/GenBank/DDBJ databases">
        <authorList>
            <consortium name="Genoscope - CEA"/>
            <person name="William W."/>
        </authorList>
    </citation>
    <scope>NUCLEOTIDE SEQUENCE [LARGE SCALE GENOMIC DNA]</scope>
</reference>
<proteinExistence type="predicted"/>
<keyword evidence="2" id="KW-1185">Reference proteome</keyword>
<dbReference type="EMBL" id="CALNXJ010000006">
    <property type="protein sequence ID" value="CAH3041901.1"/>
    <property type="molecule type" value="Genomic_DNA"/>
</dbReference>
<gene>
    <name evidence="1" type="ORF">PMEA_00028446</name>
</gene>
<accession>A0AAU9VZ86</accession>
<organism evidence="1 2">
    <name type="scientific">Pocillopora meandrina</name>
    <dbReference type="NCBI Taxonomy" id="46732"/>
    <lineage>
        <taxon>Eukaryota</taxon>
        <taxon>Metazoa</taxon>
        <taxon>Cnidaria</taxon>
        <taxon>Anthozoa</taxon>
        <taxon>Hexacorallia</taxon>
        <taxon>Scleractinia</taxon>
        <taxon>Astrocoeniina</taxon>
        <taxon>Pocilloporidae</taxon>
        <taxon>Pocillopora</taxon>
    </lineage>
</organism>
<sequence length="69" mass="7837">MLYKIVNGLAPPYLEHNLVVPFCRTATAQRSFSYKAITAWNSLISEETKNSATLSVFKRAVKREIYDSP</sequence>
<dbReference type="Proteomes" id="UP001159428">
    <property type="component" value="Unassembled WGS sequence"/>
</dbReference>
<comment type="caution">
    <text evidence="1">The sequence shown here is derived from an EMBL/GenBank/DDBJ whole genome shotgun (WGS) entry which is preliminary data.</text>
</comment>
<protein>
    <submittedName>
        <fullName evidence="1">Uncharacterized protein</fullName>
    </submittedName>
</protein>